<name>A0A4Z1KJ30_9HELO</name>
<keyword evidence="2" id="KW-1185">Reference proteome</keyword>
<dbReference type="AlphaFoldDB" id="A0A4Z1KJ30"/>
<comment type="caution">
    <text evidence="1">The sequence shown here is derived from an EMBL/GenBank/DDBJ whole genome shotgun (WGS) entry which is preliminary data.</text>
</comment>
<evidence type="ECO:0000313" key="1">
    <source>
        <dbReference type="EMBL" id="TGO84262.1"/>
    </source>
</evidence>
<dbReference type="Proteomes" id="UP000297280">
    <property type="component" value="Unassembled WGS sequence"/>
</dbReference>
<protein>
    <submittedName>
        <fullName evidence="1">Uncharacterized protein</fullName>
    </submittedName>
</protein>
<dbReference type="EMBL" id="PQXO01000525">
    <property type="protein sequence ID" value="TGO84262.1"/>
    <property type="molecule type" value="Genomic_DNA"/>
</dbReference>
<gene>
    <name evidence="1" type="ORF">BPOR_0526g00020</name>
</gene>
<organism evidence="1 2">
    <name type="scientific">Botrytis porri</name>
    <dbReference type="NCBI Taxonomy" id="87229"/>
    <lineage>
        <taxon>Eukaryota</taxon>
        <taxon>Fungi</taxon>
        <taxon>Dikarya</taxon>
        <taxon>Ascomycota</taxon>
        <taxon>Pezizomycotina</taxon>
        <taxon>Leotiomycetes</taxon>
        <taxon>Helotiales</taxon>
        <taxon>Sclerotiniaceae</taxon>
        <taxon>Botrytis</taxon>
    </lineage>
</organism>
<accession>A0A4Z1KJ30</accession>
<evidence type="ECO:0000313" key="2">
    <source>
        <dbReference type="Proteomes" id="UP000297280"/>
    </source>
</evidence>
<sequence length="80" mass="9564">MNGVRYRIAEGLCITRVEGEVNDRNRLFWNKLQYPVNQHEIDRMTRAKEAARSVLKHKSEDQWNVPRHSKTHFLNFLRGT</sequence>
<proteinExistence type="predicted"/>
<reference evidence="1 2" key="1">
    <citation type="submission" date="2017-12" db="EMBL/GenBank/DDBJ databases">
        <title>Comparative genomics of Botrytis spp.</title>
        <authorList>
            <person name="Valero-Jimenez C.A."/>
            <person name="Tapia P."/>
            <person name="Veloso J."/>
            <person name="Silva-Moreno E."/>
            <person name="Staats M."/>
            <person name="Valdes J.H."/>
            <person name="Van Kan J.A.L."/>
        </authorList>
    </citation>
    <scope>NUCLEOTIDE SEQUENCE [LARGE SCALE GENOMIC DNA]</scope>
    <source>
        <strain evidence="1 2">MUCL3349</strain>
    </source>
</reference>